<dbReference type="Proteomes" id="UP000319103">
    <property type="component" value="Unassembled WGS sequence"/>
</dbReference>
<comment type="caution">
    <text evidence="8">The sequence shown here is derived from an EMBL/GenBank/DDBJ whole genome shotgun (WGS) entry which is preliminary data.</text>
</comment>
<protein>
    <recommendedName>
        <fullName evidence="4">Phosphate-binding protein</fullName>
    </recommendedName>
</protein>
<feature type="binding site" evidence="5">
    <location>
        <begin position="108"/>
        <end position="110"/>
    </location>
    <ligand>
        <name>phosphate</name>
        <dbReference type="ChEBI" id="CHEBI:43474"/>
    </ligand>
</feature>
<proteinExistence type="inferred from homology"/>
<dbReference type="GO" id="GO:0043190">
    <property type="term" value="C:ATP-binding cassette (ABC) transporter complex"/>
    <property type="evidence" value="ECO:0007669"/>
    <property type="project" value="InterPro"/>
</dbReference>
<reference evidence="8 9" key="1">
    <citation type="submission" date="2019-06" db="EMBL/GenBank/DDBJ databases">
        <title>Description of Kitasatospora acidophila sp. nov. isolated from pine grove soil, and reclassification of Streptomyces novaecaesareae to Kitasatospora novaeceasareae comb. nov.</title>
        <authorList>
            <person name="Kim M.J."/>
        </authorList>
    </citation>
    <scope>NUCLEOTIDE SEQUENCE [LARGE SCALE GENOMIC DNA]</scope>
    <source>
        <strain evidence="8 9">MMS16-CNU292</strain>
    </source>
</reference>
<evidence type="ECO:0000256" key="6">
    <source>
        <dbReference type="SAM" id="MobiDB-lite"/>
    </source>
</evidence>
<gene>
    <name evidence="8" type="primary">pstS</name>
    <name evidence="8" type="ORF">E6W39_19285</name>
</gene>
<keyword evidence="2 4" id="KW-0813">Transport</keyword>
<feature type="binding site" evidence="5">
    <location>
        <begin position="244"/>
        <end position="246"/>
    </location>
    <ligand>
        <name>phosphate</name>
        <dbReference type="ChEBI" id="CHEBI:43474"/>
    </ligand>
</feature>
<evidence type="ECO:0000313" key="8">
    <source>
        <dbReference type="EMBL" id="TQF03988.1"/>
    </source>
</evidence>
<dbReference type="InterPro" id="IPR005673">
    <property type="entry name" value="ABC_phos-bd_PstS"/>
</dbReference>
<feature type="binding site" evidence="5">
    <location>
        <position position="138"/>
    </location>
    <ligand>
        <name>phosphate</name>
        <dbReference type="ChEBI" id="CHEBI:43474"/>
    </ligand>
</feature>
<dbReference type="Gene3D" id="3.40.190.10">
    <property type="entry name" value="Periplasmic binding protein-like II"/>
    <property type="match status" value="2"/>
</dbReference>
<dbReference type="OrthoDB" id="9801510at2"/>
<keyword evidence="3 4" id="KW-0592">Phosphate transport</keyword>
<dbReference type="SUPFAM" id="SSF53850">
    <property type="entry name" value="Periplasmic binding protein-like II"/>
    <property type="match status" value="1"/>
</dbReference>
<evidence type="ECO:0000259" key="7">
    <source>
        <dbReference type="Pfam" id="PF12849"/>
    </source>
</evidence>
<dbReference type="PANTHER" id="PTHR42996">
    <property type="entry name" value="PHOSPHATE-BINDING PROTEIN PSTS"/>
    <property type="match status" value="1"/>
</dbReference>
<dbReference type="EMBL" id="VIGB01000003">
    <property type="protein sequence ID" value="TQF03988.1"/>
    <property type="molecule type" value="Genomic_DNA"/>
</dbReference>
<name>A0A540W4M4_9ACTN</name>
<dbReference type="AlphaFoldDB" id="A0A540W4M4"/>
<feature type="domain" description="PBP" evidence="7">
    <location>
        <begin position="98"/>
        <end position="391"/>
    </location>
</feature>
<dbReference type="GO" id="GO:0042301">
    <property type="term" value="F:phosphate ion binding"/>
    <property type="evidence" value="ECO:0007669"/>
    <property type="project" value="InterPro"/>
</dbReference>
<evidence type="ECO:0000256" key="2">
    <source>
        <dbReference type="ARBA" id="ARBA00022448"/>
    </source>
</evidence>
<organism evidence="8 9">
    <name type="scientific">Kitasatospora acidiphila</name>
    <dbReference type="NCBI Taxonomy" id="2567942"/>
    <lineage>
        <taxon>Bacteria</taxon>
        <taxon>Bacillati</taxon>
        <taxon>Actinomycetota</taxon>
        <taxon>Actinomycetes</taxon>
        <taxon>Kitasatosporales</taxon>
        <taxon>Streptomycetaceae</taxon>
        <taxon>Kitasatospora</taxon>
    </lineage>
</organism>
<dbReference type="PANTHER" id="PTHR42996:SF1">
    <property type="entry name" value="PHOSPHATE-BINDING PROTEIN PSTS"/>
    <property type="match status" value="1"/>
</dbReference>
<dbReference type="InterPro" id="IPR050962">
    <property type="entry name" value="Phosphate-bind_PstS"/>
</dbReference>
<dbReference type="InterPro" id="IPR024370">
    <property type="entry name" value="PBP_domain"/>
</dbReference>
<feature type="binding site" evidence="5">
    <location>
        <position position="156"/>
    </location>
    <ligand>
        <name>phosphate</name>
        <dbReference type="ChEBI" id="CHEBI:43474"/>
    </ligand>
</feature>
<feature type="compositionally biased region" description="Basic residues" evidence="6">
    <location>
        <begin position="37"/>
        <end position="49"/>
    </location>
</feature>
<keyword evidence="9" id="KW-1185">Reference proteome</keyword>
<accession>A0A540W4M4</accession>
<dbReference type="PIRSF" id="PIRSF002756">
    <property type="entry name" value="PstS"/>
    <property type="match status" value="1"/>
</dbReference>
<dbReference type="NCBIfam" id="TIGR00975">
    <property type="entry name" value="3a0107s03"/>
    <property type="match status" value="1"/>
</dbReference>
<dbReference type="GO" id="GO:0035435">
    <property type="term" value="P:phosphate ion transmembrane transport"/>
    <property type="evidence" value="ECO:0007669"/>
    <property type="project" value="InterPro"/>
</dbReference>
<sequence length="421" mass="42327">MRHLPGLASVLPEGRRGPGPQQGPRRAPDQGRARGPCQRKGHPVKLQRNGRSKALAIGAVALVSSLSLAACGSDNNNSTGGATASGGASSAAAIACASKQANLLAAGSTAQGNAIDVWKNAYGNACSGTTLNYNGVGSGAGVAQFNQGKVAFAGTDFALKPTDIDASKAVCQGGQAIDLPMVAGLVSIVFNVDGVSHLTLDGSTTAKIFNSEITKWNDPAIAALNPGVTLPATDITTFHRSDDSGTTYNLTSYFGKASNGAWTAAPSKTWQGHGGQSAAGSAGVSSQVKATKGSIGYVELSYAQINGLNSASINTGASKPVDPTAANAAITLGSSTVVGTGNDLALQLDYGTKAENAYPIVLVTYEVACDKGNKADTLDSLKSFLTYAASDTGQQAISSKGYVPMPAAVGTKVKAAITSLS</sequence>
<comment type="similarity">
    <text evidence="1 4">Belongs to the PstS family.</text>
</comment>
<dbReference type="Pfam" id="PF12849">
    <property type="entry name" value="PBP_like_2"/>
    <property type="match status" value="1"/>
</dbReference>
<dbReference type="CDD" id="cd13565">
    <property type="entry name" value="PBP2_PstS"/>
    <property type="match status" value="1"/>
</dbReference>
<evidence type="ECO:0000256" key="4">
    <source>
        <dbReference type="PIRNR" id="PIRNR002756"/>
    </source>
</evidence>
<evidence type="ECO:0000256" key="1">
    <source>
        <dbReference type="ARBA" id="ARBA00008725"/>
    </source>
</evidence>
<evidence type="ECO:0000256" key="3">
    <source>
        <dbReference type="ARBA" id="ARBA00022592"/>
    </source>
</evidence>
<evidence type="ECO:0000256" key="5">
    <source>
        <dbReference type="PIRSR" id="PIRSR002756-1"/>
    </source>
</evidence>
<evidence type="ECO:0000313" key="9">
    <source>
        <dbReference type="Proteomes" id="UP000319103"/>
    </source>
</evidence>
<feature type="region of interest" description="Disordered" evidence="6">
    <location>
        <begin position="1"/>
        <end position="49"/>
    </location>
</feature>